<reference evidence="9 10" key="1">
    <citation type="journal article" date="2011" name="Proc. Natl. Acad. Sci. U.S.A.">
        <title>Evolutionary erosion of yeast sex chromosomes by mating-type switching accidents.</title>
        <authorList>
            <person name="Gordon J.L."/>
            <person name="Armisen D."/>
            <person name="Proux-Wera E."/>
            <person name="Oheigeartaigh S.S."/>
            <person name="Byrne K.P."/>
            <person name="Wolfe K.H."/>
        </authorList>
    </citation>
    <scope>NUCLEOTIDE SEQUENCE [LARGE SCALE GENOMIC DNA]</scope>
    <source>
        <strain evidence="10">ATCC 22294 / BCRC 22015 / CBS 2517 / CECT 1963 / NBRC 1671 / NRRL Y-8276</strain>
    </source>
</reference>
<organism evidence="9 10">
    <name type="scientific">Kazachstania africana (strain ATCC 22294 / BCRC 22015 / CBS 2517 / CECT 1963 / NBRC 1671 / NRRL Y-8276)</name>
    <name type="common">Yeast</name>
    <name type="synonym">Kluyveromyces africanus</name>
    <dbReference type="NCBI Taxonomy" id="1071382"/>
    <lineage>
        <taxon>Eukaryota</taxon>
        <taxon>Fungi</taxon>
        <taxon>Dikarya</taxon>
        <taxon>Ascomycota</taxon>
        <taxon>Saccharomycotina</taxon>
        <taxon>Saccharomycetes</taxon>
        <taxon>Saccharomycetales</taxon>
        <taxon>Saccharomycetaceae</taxon>
        <taxon>Kazachstania</taxon>
    </lineage>
</organism>
<dbReference type="EMBL" id="HE650823">
    <property type="protein sequence ID" value="CCF57373.1"/>
    <property type="molecule type" value="Genomic_DNA"/>
</dbReference>
<proteinExistence type="predicted"/>
<dbReference type="GeneID" id="13885292"/>
<keyword evidence="10" id="KW-1185">Reference proteome</keyword>
<dbReference type="Pfam" id="PF13181">
    <property type="entry name" value="TPR_8"/>
    <property type="match status" value="2"/>
</dbReference>
<evidence type="ECO:0000256" key="7">
    <source>
        <dbReference type="PROSITE-ProRule" id="PRU00339"/>
    </source>
</evidence>
<dbReference type="GO" id="GO:0045842">
    <property type="term" value="P:positive regulation of mitotic metaphase/anaphase transition"/>
    <property type="evidence" value="ECO:0007669"/>
    <property type="project" value="TreeGrafter"/>
</dbReference>
<dbReference type="eggNOG" id="KOG1173">
    <property type="taxonomic scope" value="Eukaryota"/>
</dbReference>
<accession>H2ASM3</accession>
<dbReference type="Gene3D" id="1.25.40.10">
    <property type="entry name" value="Tetratricopeptide repeat domain"/>
    <property type="match status" value="1"/>
</dbReference>
<dbReference type="GO" id="GO:0016567">
    <property type="term" value="P:protein ubiquitination"/>
    <property type="evidence" value="ECO:0007669"/>
    <property type="project" value="EnsemblFungi"/>
</dbReference>
<feature type="repeat" description="TPR" evidence="7">
    <location>
        <begin position="587"/>
        <end position="620"/>
    </location>
</feature>
<evidence type="ECO:0000256" key="4">
    <source>
        <dbReference type="ARBA" id="ARBA00022786"/>
    </source>
</evidence>
<sequence>MRNPMSPGQTPSQHNSTLAISPFIARGTRQQQIPISSRNLNQPQEKQDTNHSRNDPPYQSIVSSPLGQRTSQPFNSSTNLTTPHQELRKDSRFEAGEHVTTLTTTTTNTTTDIDISELSSIERLRLWRHDSLMQHMYQTAEYVGNKIYSITGDPNDAFWLAQGFYYKGEYLRAVELLSKDNLESISIMCRYLITLCLFKLNKFDEALDIIGESNPFSEESNKSKKLQSDGGIKLESSLCYLRGKIYSALNHFSKAKESFKEAILIDVKNFEAFEELTNKCLLTPQEEWDIIESLDFSILSDNEEMIKNLYMIHSSKLINTNKILEAQKVLIDEYNLETNVDVISSKTEMLYNSCDFDKCLVLCEKYLKTQDALNPKILPTYISCLHELGAKNKLFLISHKLAEQIPKSAITWFSVGTYYLTMNKIHEARKFFSKSSIIDPNFAPSWLGFAHTFSIEGEQDQALTAYSTAARFFPGVHLPNLFLGMQYMSSNTLSLAEEYFTLAYDICPNDPLLLNEMGVMYFKKEEYEKSKKYLNKAMDEIKHKLYSNSKTAVSIQTNLGHTYRKLGDNERAIECFKYVLQDSEKDPDLYVTLGFLYLQTKQLQKGIDCLHRALAIKPGMTSAQELLTHALELNVIVSLDENHPLVVSSRIHGLDNKDGSLYNTSKRRKSVSSSFSSNALPKKIRTESNDNANDGHDEEMMDIE</sequence>
<dbReference type="STRING" id="1071382.H2ASM3"/>
<dbReference type="AlphaFoldDB" id="H2ASM3"/>
<dbReference type="Proteomes" id="UP000005220">
    <property type="component" value="Chromosome 3"/>
</dbReference>
<dbReference type="InParanoid" id="H2ASM3"/>
<evidence type="ECO:0000313" key="9">
    <source>
        <dbReference type="EMBL" id="CCF57373.1"/>
    </source>
</evidence>
<keyword evidence="2" id="KW-0677">Repeat</keyword>
<dbReference type="SUPFAM" id="SSF48452">
    <property type="entry name" value="TPR-like"/>
    <property type="match status" value="1"/>
</dbReference>
<dbReference type="GO" id="GO:0005680">
    <property type="term" value="C:anaphase-promoting complex"/>
    <property type="evidence" value="ECO:0007669"/>
    <property type="project" value="EnsemblFungi"/>
</dbReference>
<dbReference type="RefSeq" id="XP_003956508.1">
    <property type="nucleotide sequence ID" value="XM_003956459.1"/>
</dbReference>
<feature type="compositionally biased region" description="Polar residues" evidence="8">
    <location>
        <begin position="60"/>
        <end position="84"/>
    </location>
</feature>
<dbReference type="KEGG" id="kaf:KAFR_0C03820"/>
<dbReference type="GO" id="GO:0031145">
    <property type="term" value="P:anaphase-promoting complex-dependent catabolic process"/>
    <property type="evidence" value="ECO:0007669"/>
    <property type="project" value="EnsemblFungi"/>
</dbReference>
<dbReference type="InterPro" id="IPR011990">
    <property type="entry name" value="TPR-like_helical_dom_sf"/>
</dbReference>
<gene>
    <name evidence="9" type="primary">KAFR0C03820</name>
    <name evidence="9" type="ORF">KAFR_0C03820</name>
</gene>
<name>H2ASM3_KAZAF</name>
<dbReference type="Pfam" id="PF12895">
    <property type="entry name" value="ANAPC3"/>
    <property type="match status" value="1"/>
</dbReference>
<dbReference type="PANTHER" id="PTHR12558:SF9">
    <property type="entry name" value="CELL DIVISION CYCLE PROTEIN 16 HOMOLOG"/>
    <property type="match status" value="1"/>
</dbReference>
<dbReference type="SMART" id="SM00028">
    <property type="entry name" value="TPR"/>
    <property type="match status" value="8"/>
</dbReference>
<keyword evidence="4" id="KW-0833">Ubl conjugation pathway</keyword>
<dbReference type="Pfam" id="PF13424">
    <property type="entry name" value="TPR_12"/>
    <property type="match status" value="1"/>
</dbReference>
<feature type="repeat" description="TPR" evidence="7">
    <location>
        <begin position="236"/>
        <end position="269"/>
    </location>
</feature>
<evidence type="ECO:0000256" key="5">
    <source>
        <dbReference type="ARBA" id="ARBA00022803"/>
    </source>
</evidence>
<feature type="compositionally biased region" description="Basic and acidic residues" evidence="8">
    <location>
        <begin position="85"/>
        <end position="94"/>
    </location>
</feature>
<dbReference type="GO" id="GO:0005829">
    <property type="term" value="C:cytosol"/>
    <property type="evidence" value="ECO:0007669"/>
    <property type="project" value="EnsemblFungi"/>
</dbReference>
<evidence type="ECO:0000256" key="8">
    <source>
        <dbReference type="SAM" id="MobiDB-lite"/>
    </source>
</evidence>
<dbReference type="InterPro" id="IPR019734">
    <property type="entry name" value="TPR_rpt"/>
</dbReference>
<feature type="region of interest" description="Disordered" evidence="8">
    <location>
        <begin position="658"/>
        <end position="704"/>
    </location>
</feature>
<evidence type="ECO:0000256" key="3">
    <source>
        <dbReference type="ARBA" id="ARBA00022776"/>
    </source>
</evidence>
<feature type="compositionally biased region" description="Basic and acidic residues" evidence="8">
    <location>
        <begin position="45"/>
        <end position="54"/>
    </location>
</feature>
<protein>
    <submittedName>
        <fullName evidence="9">Uncharacterized protein</fullName>
    </submittedName>
</protein>
<feature type="repeat" description="TPR" evidence="7">
    <location>
        <begin position="553"/>
        <end position="586"/>
    </location>
</feature>
<dbReference type="GO" id="GO:0051301">
    <property type="term" value="P:cell division"/>
    <property type="evidence" value="ECO:0007669"/>
    <property type="project" value="UniProtKB-KW"/>
</dbReference>
<dbReference type="GO" id="GO:0061630">
    <property type="term" value="F:ubiquitin protein ligase activity"/>
    <property type="evidence" value="ECO:0007669"/>
    <property type="project" value="EnsemblFungi"/>
</dbReference>
<dbReference type="PROSITE" id="PS50005">
    <property type="entry name" value="TPR"/>
    <property type="match status" value="4"/>
</dbReference>
<feature type="repeat" description="TPR" evidence="7">
    <location>
        <begin position="409"/>
        <end position="442"/>
    </location>
</feature>
<keyword evidence="6" id="KW-0131">Cell cycle</keyword>
<dbReference type="OrthoDB" id="10006270at2759"/>
<keyword evidence="3" id="KW-0498">Mitosis</keyword>
<dbReference type="FunCoup" id="H2ASM3">
    <property type="interactions" value="1315"/>
</dbReference>
<feature type="region of interest" description="Disordered" evidence="8">
    <location>
        <begin position="29"/>
        <end position="94"/>
    </location>
</feature>
<dbReference type="GO" id="GO:0005721">
    <property type="term" value="C:pericentric heterochromatin"/>
    <property type="evidence" value="ECO:0007669"/>
    <property type="project" value="EnsemblFungi"/>
</dbReference>
<dbReference type="GO" id="GO:0032297">
    <property type="term" value="P:negative regulation of DNA-templated DNA replication initiation"/>
    <property type="evidence" value="ECO:0007669"/>
    <property type="project" value="EnsemblFungi"/>
</dbReference>
<keyword evidence="5 7" id="KW-0802">TPR repeat</keyword>
<dbReference type="HOGENOM" id="CLU_011751_4_0_1"/>
<dbReference type="SUPFAM" id="SSF81901">
    <property type="entry name" value="HCP-like"/>
    <property type="match status" value="2"/>
</dbReference>
<keyword evidence="1" id="KW-0132">Cell division</keyword>
<evidence type="ECO:0000256" key="2">
    <source>
        <dbReference type="ARBA" id="ARBA00022737"/>
    </source>
</evidence>
<evidence type="ECO:0000313" key="10">
    <source>
        <dbReference type="Proteomes" id="UP000005220"/>
    </source>
</evidence>
<evidence type="ECO:0000256" key="1">
    <source>
        <dbReference type="ARBA" id="ARBA00022618"/>
    </source>
</evidence>
<dbReference type="PANTHER" id="PTHR12558">
    <property type="entry name" value="CELL DIVISION CYCLE 16,23,27"/>
    <property type="match status" value="1"/>
</dbReference>
<evidence type="ECO:0000256" key="6">
    <source>
        <dbReference type="ARBA" id="ARBA00023306"/>
    </source>
</evidence>
<feature type="compositionally biased region" description="Polar residues" evidence="8">
    <location>
        <begin position="29"/>
        <end position="44"/>
    </location>
</feature>